<dbReference type="InterPro" id="IPR016131">
    <property type="entry name" value="Haemerythrin_Fe_BS"/>
</dbReference>
<keyword evidence="2" id="KW-0813">Transport</keyword>
<name>A0A2Z6B1R7_9BACT</name>
<evidence type="ECO:0000313" key="7">
    <source>
        <dbReference type="Proteomes" id="UP000269883"/>
    </source>
</evidence>
<dbReference type="KEGG" id="dfl:DFE_2695"/>
<dbReference type="GO" id="GO:0046872">
    <property type="term" value="F:metal ion binding"/>
    <property type="evidence" value="ECO:0007669"/>
    <property type="project" value="UniProtKB-KW"/>
</dbReference>
<dbReference type="NCBIfam" id="TIGR02481">
    <property type="entry name" value="hemeryth_dom"/>
    <property type="match status" value="1"/>
</dbReference>
<evidence type="ECO:0000256" key="4">
    <source>
        <dbReference type="ARBA" id="ARBA00023004"/>
    </source>
</evidence>
<dbReference type="AlphaFoldDB" id="A0A2Z6B1R7"/>
<proteinExistence type="inferred from homology"/>
<dbReference type="PANTHER" id="PTHR37164">
    <property type="entry name" value="BACTERIOHEMERYTHRIN"/>
    <property type="match status" value="1"/>
</dbReference>
<accession>A0A2Z6B1R7</accession>
<dbReference type="CDD" id="cd12107">
    <property type="entry name" value="Hemerythrin"/>
    <property type="match status" value="1"/>
</dbReference>
<dbReference type="InterPro" id="IPR050669">
    <property type="entry name" value="Hemerythrin"/>
</dbReference>
<gene>
    <name evidence="6" type="ORF">DFE_2695</name>
</gene>
<dbReference type="NCBIfam" id="NF033749">
    <property type="entry name" value="bact_hemeryth"/>
    <property type="match status" value="1"/>
</dbReference>
<dbReference type="InterPro" id="IPR035938">
    <property type="entry name" value="Hemerythrin-like_sf"/>
</dbReference>
<dbReference type="InterPro" id="IPR012827">
    <property type="entry name" value="Hemerythrin_metal-bd"/>
</dbReference>
<dbReference type="InterPro" id="IPR012312">
    <property type="entry name" value="Hemerythrin-like"/>
</dbReference>
<evidence type="ECO:0000313" key="6">
    <source>
        <dbReference type="EMBL" id="BBD09421.1"/>
    </source>
</evidence>
<organism evidence="6 7">
    <name type="scientific">Desulfovibrio ferrophilus</name>
    <dbReference type="NCBI Taxonomy" id="241368"/>
    <lineage>
        <taxon>Bacteria</taxon>
        <taxon>Pseudomonadati</taxon>
        <taxon>Thermodesulfobacteriota</taxon>
        <taxon>Desulfovibrionia</taxon>
        <taxon>Desulfovibrionales</taxon>
        <taxon>Desulfovibrionaceae</taxon>
        <taxon>Desulfovibrio</taxon>
    </lineage>
</organism>
<keyword evidence="7" id="KW-1185">Reference proteome</keyword>
<keyword evidence="2" id="KW-0561">Oxygen transport</keyword>
<dbReference type="Pfam" id="PF01814">
    <property type="entry name" value="Hemerythrin"/>
    <property type="match status" value="1"/>
</dbReference>
<protein>
    <recommendedName>
        <fullName evidence="5">Hemerythrin-like domain-containing protein</fullName>
    </recommendedName>
</protein>
<evidence type="ECO:0000259" key="5">
    <source>
        <dbReference type="Pfam" id="PF01814"/>
    </source>
</evidence>
<dbReference type="OrthoDB" id="9774644at2"/>
<evidence type="ECO:0000256" key="2">
    <source>
        <dbReference type="ARBA" id="ARBA00022621"/>
    </source>
</evidence>
<evidence type="ECO:0000256" key="1">
    <source>
        <dbReference type="ARBA" id="ARBA00010587"/>
    </source>
</evidence>
<dbReference type="PANTHER" id="PTHR37164:SF1">
    <property type="entry name" value="BACTERIOHEMERYTHRIN"/>
    <property type="match status" value="1"/>
</dbReference>
<sequence>MPTIIWNDLLATGEPKIDHQHMSLIGIINDFTEAMKAGKGAEVIDECLRGLRDYADTHFECEEAYMARIHFPHLEDHKREHQRLLAEIEGRLDELLNRQPPAREVHVFLKTWLVDHILGWDFNIIQHAKETRE</sequence>
<dbReference type="SUPFAM" id="SSF47188">
    <property type="entry name" value="Hemerythrin-like"/>
    <property type="match status" value="1"/>
</dbReference>
<evidence type="ECO:0000256" key="3">
    <source>
        <dbReference type="ARBA" id="ARBA00022723"/>
    </source>
</evidence>
<dbReference type="Gene3D" id="1.20.120.50">
    <property type="entry name" value="Hemerythrin-like"/>
    <property type="match status" value="1"/>
</dbReference>
<dbReference type="GO" id="GO:0005344">
    <property type="term" value="F:oxygen carrier activity"/>
    <property type="evidence" value="ECO:0007669"/>
    <property type="project" value="UniProtKB-KW"/>
</dbReference>
<dbReference type="RefSeq" id="WP_126380364.1">
    <property type="nucleotide sequence ID" value="NZ_AP017378.1"/>
</dbReference>
<keyword evidence="3" id="KW-0479">Metal-binding</keyword>
<keyword evidence="4" id="KW-0408">Iron</keyword>
<reference evidence="6 7" key="1">
    <citation type="journal article" date="2018" name="Sci. Adv.">
        <title>Multi-heme cytochromes provide a pathway for survival in energy-limited environments.</title>
        <authorList>
            <person name="Deng X."/>
            <person name="Dohmae N."/>
            <person name="Nealson K.H."/>
            <person name="Hashimoto K."/>
            <person name="Okamoto A."/>
        </authorList>
    </citation>
    <scope>NUCLEOTIDE SEQUENCE [LARGE SCALE GENOMIC DNA]</scope>
    <source>
        <strain evidence="6 7">IS5</strain>
    </source>
</reference>
<dbReference type="EMBL" id="AP017378">
    <property type="protein sequence ID" value="BBD09421.1"/>
    <property type="molecule type" value="Genomic_DNA"/>
</dbReference>
<comment type="similarity">
    <text evidence="1">Belongs to the hemerythrin family.</text>
</comment>
<dbReference type="PROSITE" id="PS00550">
    <property type="entry name" value="HEMERYTHRINS"/>
    <property type="match status" value="1"/>
</dbReference>
<feature type="domain" description="Hemerythrin-like" evidence="5">
    <location>
        <begin position="16"/>
        <end position="125"/>
    </location>
</feature>
<dbReference type="Proteomes" id="UP000269883">
    <property type="component" value="Chromosome"/>
</dbReference>